<dbReference type="Gene3D" id="1.10.150.130">
    <property type="match status" value="1"/>
</dbReference>
<feature type="compositionally biased region" description="Basic residues" evidence="3">
    <location>
        <begin position="295"/>
        <end position="315"/>
    </location>
</feature>
<reference evidence="5 6" key="2">
    <citation type="submission" date="2024-05" db="EMBL/GenBank/DDBJ databases">
        <authorList>
            <person name="Chen Y."/>
            <person name="Shah S."/>
            <person name="Dougan E. K."/>
            <person name="Thang M."/>
            <person name="Chan C."/>
        </authorList>
    </citation>
    <scope>NUCLEOTIDE SEQUENCE [LARGE SCALE GENOMIC DNA]</scope>
</reference>
<dbReference type="InterPro" id="IPR010998">
    <property type="entry name" value="Integrase_recombinase_N"/>
</dbReference>
<dbReference type="GO" id="GO:0003677">
    <property type="term" value="F:DNA binding"/>
    <property type="evidence" value="ECO:0007669"/>
    <property type="project" value="UniProtKB-KW"/>
</dbReference>
<evidence type="ECO:0000256" key="1">
    <source>
        <dbReference type="ARBA" id="ARBA00023125"/>
    </source>
</evidence>
<feature type="region of interest" description="Disordered" evidence="3">
    <location>
        <begin position="187"/>
        <end position="380"/>
    </location>
</feature>
<keyword evidence="2" id="KW-0233">DNA recombination</keyword>
<dbReference type="EMBL" id="CAMXCT010001779">
    <property type="protein sequence ID" value="CAI3993012.1"/>
    <property type="molecule type" value="Genomic_DNA"/>
</dbReference>
<proteinExistence type="predicted"/>
<dbReference type="SUPFAM" id="SSF47823">
    <property type="entry name" value="lambda integrase-like, N-terminal domain"/>
    <property type="match status" value="1"/>
</dbReference>
<feature type="compositionally biased region" description="Basic and acidic residues" evidence="3">
    <location>
        <begin position="342"/>
        <end position="364"/>
    </location>
</feature>
<dbReference type="Proteomes" id="UP001152797">
    <property type="component" value="Unassembled WGS sequence"/>
</dbReference>
<dbReference type="InterPro" id="IPR013762">
    <property type="entry name" value="Integrase-like_cat_sf"/>
</dbReference>
<name>A0A9P1CL11_9DINO</name>
<sequence length="1891" mass="214505">MATAWRSCVAVLSLRGPSRQLSQPEARLTTRSNHAPAITPSVTMRWLGGENDREAWFKFGFKEGQLLECAVRDDAGHTQGTIVVKVLEKKATGPAGHFVDCQYLCASDSHYSWWATEGPGHSLRKKATYHFCDGNSHECQEKLGRQKLIHVETFRLLTDEVNQSKSPTWLFTRPCFAIMEPHLKGLTKPVTPGEGHGLPWVGQEEKASSDGSDSSEDEGREDMRKQISRLKKELAAAEENSQKKGDKRKRPASGDKKKKKKDKKRRSEGSPERGDEKKKAKKKKRRDDSGPGSARGKRKADRSRKRSRSRKRRRSSSADSPKRGRLFGGGKSSSEDSSSPGRKGDRGPFGAAEKERFDDRRHEDSSDEGSVFREASTQGAATNQLKLTEYSQRYPGRLAARLLLRMQRESSLSSVGATLGKKSTPAAALHYLQTMMLPTLGQKVNVRAGRELRTLCTVLDLMAQEKMPQAADIVAQRVKALERACSEGLWGAAQFLELIGGEQQGLLDRAEQYYLSKEFLLEQKLKGLERNNPRQGKGDQKGLKGRGGKGDREKGPENSVIDVEEARRTWRGTWGKFMEMERPALEVLSVLFQRLHMLESPLGKLAKTFKQKDMPPRADCPKTRGDDLLPMDLTAVQEYLTDLPVDEVEAIMLVVLGLNYMWLGGRDSERYRPERDRLTKAQRQAVSHLAERVRDLGSVDKRCPDLLTGRSQLVEAKFDYGGEPIMSLEELKAEQVIPVWPAIGEAAVQHVTSYLPDDLRERIENPESCLLPKEDWPRRPPKSLVRATQEEWNVIVKAAAARGLMVPVEEQDVFRDHNGIMVLNGAAGVKKLKKIGGEMRSMQRFISNFIPINSYQKHLEGGDKHLPYLGQLTLLNQDEDDVWVVDSEDFVSCFNLWKLPERWFGYTCFGKTVDAKLFGGVPGKQVYPAMAVVPMGWINAVSVIQAVVRTLVFSESEIPEESEISKLKRLPETDDLSVIYLDSYDELRRLDRQCAEVLQGVASPRHKRFLKVCQEKGLPLNEGKRLVAATKGTLQGGELQGKEGWYKLAGDKQINLVGLGSCLLGLPEWREFDVRHFFGKAKKALCPTPGAMDEVIMTMAFTALMGTSLKSELEKFIYCSDASPSGGGVAVSSQFMEEPWTERHEGKECWVCQGPFDPGFEFACPALCQVALCSLQCLMDHRNGRCPPARVCKRRHLELPRFGERFAGKQARLTEAVAMAGTIDVQEPYDWHWGHDFFTQEGKDRLEELMTDPLLAAEHWAPCCKLFSKARGRPIRLEDGTVIPGPQPVRDHRHLMGFNHVPVGMKVRLRHSNQMALKSLKALEDAPRSTLYESLEHPHGSWLWEFTLAKKLLEAGFLQSTGSHCCFGGPREKWFEFRNNIPGVHRHINRSCPGHEGLKPYKVTRDEDGYLVYDTAEEEQYPWALCRAYAKGLKEQLMEDGHFGRVFHKHRVRWYAEELKQSTERLGEPLVNLAAAEELARWESSLKQGEEELHLRKLLTMASYRGTDIRAYVTVEDEDATRHEIPYPALCWRWKTLMAFAWDREAHINELELATVVALIKHRGRSSAHFRRRWMLIVDSMVTRGDLKGKKSLRYAGLHASTLRAYQRALKGFLSYANKSSVKLFRSSQLDECVSAYLDHCFQEGEPLSYAGHLLSALKRFHPYLKFKLPESSQFYKNWTKTYHPTRAIPASWELTEALMGYAVCHHQEELGLLIGLGFIGMLRTAEMLALTFQHLVIHRDHHSVSMVIPTSKTSSGNPQVIQVSDHQMVRMILRLRGKHHKRLLWAKSNQAFRNAFDQLVMGLGFHSRTYVPYALRRGGATYHFQTFRNLDLTVQQGRWACPKTARQYLDSGTCQLAHVHWSRTQAKRVLKYRLKGRDWRLRQKNGKLEY</sequence>
<evidence type="ECO:0000256" key="3">
    <source>
        <dbReference type="SAM" id="MobiDB-lite"/>
    </source>
</evidence>
<organism evidence="4">
    <name type="scientific">Cladocopium goreaui</name>
    <dbReference type="NCBI Taxonomy" id="2562237"/>
    <lineage>
        <taxon>Eukaryota</taxon>
        <taxon>Sar</taxon>
        <taxon>Alveolata</taxon>
        <taxon>Dinophyceae</taxon>
        <taxon>Suessiales</taxon>
        <taxon>Symbiodiniaceae</taxon>
        <taxon>Cladocopium</taxon>
    </lineage>
</organism>
<feature type="region of interest" description="Disordered" evidence="3">
    <location>
        <begin position="526"/>
        <end position="559"/>
    </location>
</feature>
<keyword evidence="1" id="KW-0238">DNA-binding</keyword>
<dbReference type="EMBL" id="CAMXCT020001779">
    <property type="protein sequence ID" value="CAL1146387.1"/>
    <property type="molecule type" value="Genomic_DNA"/>
</dbReference>
<evidence type="ECO:0000313" key="6">
    <source>
        <dbReference type="Proteomes" id="UP001152797"/>
    </source>
</evidence>
<feature type="compositionally biased region" description="Basic residues" evidence="3">
    <location>
        <begin position="245"/>
        <end position="264"/>
    </location>
</feature>
<dbReference type="InterPro" id="IPR011010">
    <property type="entry name" value="DNA_brk_join_enz"/>
</dbReference>
<accession>A0A9P1CL11</accession>
<feature type="compositionally biased region" description="Basic and acidic residues" evidence="3">
    <location>
        <begin position="221"/>
        <end position="244"/>
    </location>
</feature>
<feature type="compositionally biased region" description="Basic and acidic residues" evidence="3">
    <location>
        <begin position="265"/>
        <end position="278"/>
    </location>
</feature>
<evidence type="ECO:0000313" key="5">
    <source>
        <dbReference type="EMBL" id="CAL4780324.1"/>
    </source>
</evidence>
<comment type="caution">
    <text evidence="4">The sequence shown here is derived from an EMBL/GenBank/DDBJ whole genome shotgun (WGS) entry which is preliminary data.</text>
</comment>
<dbReference type="EMBL" id="CAMXCT030001779">
    <property type="protein sequence ID" value="CAL4780324.1"/>
    <property type="molecule type" value="Genomic_DNA"/>
</dbReference>
<reference evidence="4" key="1">
    <citation type="submission" date="2022-10" db="EMBL/GenBank/DDBJ databases">
        <authorList>
            <person name="Chen Y."/>
            <person name="Dougan E. K."/>
            <person name="Chan C."/>
            <person name="Rhodes N."/>
            <person name="Thang M."/>
        </authorList>
    </citation>
    <scope>NUCLEOTIDE SEQUENCE</scope>
</reference>
<feature type="compositionally biased region" description="Basic and acidic residues" evidence="3">
    <location>
        <begin position="526"/>
        <end position="556"/>
    </location>
</feature>
<dbReference type="Gene3D" id="1.10.443.10">
    <property type="entry name" value="Intergrase catalytic core"/>
    <property type="match status" value="1"/>
</dbReference>
<dbReference type="GO" id="GO:0015074">
    <property type="term" value="P:DNA integration"/>
    <property type="evidence" value="ECO:0007669"/>
    <property type="project" value="InterPro"/>
</dbReference>
<dbReference type="SUPFAM" id="SSF56349">
    <property type="entry name" value="DNA breaking-rejoining enzymes"/>
    <property type="match status" value="1"/>
</dbReference>
<evidence type="ECO:0000313" key="4">
    <source>
        <dbReference type="EMBL" id="CAI3993012.1"/>
    </source>
</evidence>
<evidence type="ECO:0000256" key="2">
    <source>
        <dbReference type="ARBA" id="ARBA00023172"/>
    </source>
</evidence>
<keyword evidence="6" id="KW-1185">Reference proteome</keyword>
<gene>
    <name evidence="4" type="ORF">C1SCF055_LOCUS19797</name>
</gene>
<protein>
    <submittedName>
        <fullName evidence="4">Uncharacterized protein</fullName>
    </submittedName>
</protein>
<dbReference type="GO" id="GO:0006310">
    <property type="term" value="P:DNA recombination"/>
    <property type="evidence" value="ECO:0007669"/>
    <property type="project" value="UniProtKB-KW"/>
</dbReference>